<dbReference type="EMBL" id="SKBQ01000092">
    <property type="protein sequence ID" value="TPX07240.1"/>
    <property type="molecule type" value="Genomic_DNA"/>
</dbReference>
<dbReference type="AlphaFoldDB" id="A0A507ASP4"/>
<sequence length="297" mass="33797">MLPHAAAAASTPKPNKAIQNKDLEWWSRFQPLFSFSFFSSLTTIPLLLSPRFALSPLSPRNRLQVATQQTFRPRLDRYARSLNYQLGSCHVVVSGGPTKQPQLGLSIFGTSNQRSSPPVNPLTPHRPFGASSFALFGRRHPTHPPVHRIVIPRFDLDNWTPGPVTGAIRVRHPGAFLLQPEPIIEYLPSTATSNPHHLPQLFPHEDFASRRSRPRSSRFIEHIDDSVSERRTGRRRAPGNLRDQDRHRYGSRDRRAQGSSSNRGGRRTSTRASTLTGTILDAVREEHNLHRRRWYHY</sequence>
<evidence type="ECO:0000256" key="1">
    <source>
        <dbReference type="SAM" id="MobiDB-lite"/>
    </source>
</evidence>
<accession>A0A507ASP4</accession>
<feature type="compositionally biased region" description="Basic and acidic residues" evidence="1">
    <location>
        <begin position="218"/>
        <end position="231"/>
    </location>
</feature>
<reference evidence="2 3" key="1">
    <citation type="submission" date="2019-06" db="EMBL/GenBank/DDBJ databases">
        <title>Draft genome sequence of the filamentous fungus Phialemoniopsis curvata isolated from diesel fuel.</title>
        <authorList>
            <person name="Varaljay V.A."/>
            <person name="Lyon W.J."/>
            <person name="Crouch A.L."/>
            <person name="Drake C.E."/>
            <person name="Hollomon J.M."/>
            <person name="Nadeau L.J."/>
            <person name="Nunn H.S."/>
            <person name="Stevenson B.S."/>
            <person name="Bojanowski C.L."/>
            <person name="Crookes-Goodson W.J."/>
        </authorList>
    </citation>
    <scope>NUCLEOTIDE SEQUENCE [LARGE SCALE GENOMIC DNA]</scope>
    <source>
        <strain evidence="2 3">D216</strain>
    </source>
</reference>
<comment type="caution">
    <text evidence="2">The sequence shown here is derived from an EMBL/GenBank/DDBJ whole genome shotgun (WGS) entry which is preliminary data.</text>
</comment>
<evidence type="ECO:0000313" key="2">
    <source>
        <dbReference type="EMBL" id="TPX07240.1"/>
    </source>
</evidence>
<name>A0A507ASP4_9PEZI</name>
<dbReference type="Proteomes" id="UP000319257">
    <property type="component" value="Unassembled WGS sequence"/>
</dbReference>
<dbReference type="InParanoid" id="A0A507ASP4"/>
<feature type="region of interest" description="Disordered" evidence="1">
    <location>
        <begin position="207"/>
        <end position="275"/>
    </location>
</feature>
<organism evidence="2 3">
    <name type="scientific">Thyridium curvatum</name>
    <dbReference type="NCBI Taxonomy" id="1093900"/>
    <lineage>
        <taxon>Eukaryota</taxon>
        <taxon>Fungi</taxon>
        <taxon>Dikarya</taxon>
        <taxon>Ascomycota</taxon>
        <taxon>Pezizomycotina</taxon>
        <taxon>Sordariomycetes</taxon>
        <taxon>Sordariomycetidae</taxon>
        <taxon>Thyridiales</taxon>
        <taxon>Thyridiaceae</taxon>
        <taxon>Thyridium</taxon>
    </lineage>
</organism>
<proteinExistence type="predicted"/>
<dbReference type="GeneID" id="41978281"/>
<keyword evidence="3" id="KW-1185">Reference proteome</keyword>
<gene>
    <name evidence="2" type="ORF">E0L32_010834</name>
</gene>
<protein>
    <submittedName>
        <fullName evidence="2">Uncharacterized protein</fullName>
    </submittedName>
</protein>
<dbReference type="RefSeq" id="XP_030988951.1">
    <property type="nucleotide sequence ID" value="XM_031133496.1"/>
</dbReference>
<evidence type="ECO:0000313" key="3">
    <source>
        <dbReference type="Proteomes" id="UP000319257"/>
    </source>
</evidence>
<feature type="compositionally biased region" description="Basic and acidic residues" evidence="1">
    <location>
        <begin position="242"/>
        <end position="256"/>
    </location>
</feature>